<keyword evidence="1" id="KW-1133">Transmembrane helix</keyword>
<name>A0A226E461_FOLCA</name>
<dbReference type="Proteomes" id="UP000198287">
    <property type="component" value="Unassembled WGS sequence"/>
</dbReference>
<gene>
    <name evidence="2" type="ORF">Fcan01_13299</name>
</gene>
<dbReference type="AlphaFoldDB" id="A0A226E461"/>
<accession>A0A226E461</accession>
<dbReference type="OrthoDB" id="10516650at2759"/>
<proteinExistence type="predicted"/>
<feature type="transmembrane region" description="Helical" evidence="1">
    <location>
        <begin position="133"/>
        <end position="153"/>
    </location>
</feature>
<feature type="transmembrane region" description="Helical" evidence="1">
    <location>
        <begin position="103"/>
        <end position="127"/>
    </location>
</feature>
<protein>
    <submittedName>
        <fullName evidence="2">Uncharacterized protein</fullName>
    </submittedName>
</protein>
<dbReference type="EMBL" id="LNIX01000007">
    <property type="protein sequence ID" value="OXA52068.1"/>
    <property type="molecule type" value="Genomic_DNA"/>
</dbReference>
<evidence type="ECO:0000256" key="1">
    <source>
        <dbReference type="SAM" id="Phobius"/>
    </source>
</evidence>
<sequence>MPLVTNCCGIWDLRAGSRNIAIVSMIYDLLMTALLLLTLLLYIPRVKWEEGEEGEPSRVLFATHSQACQILLIITISVLALHSIPSFLLLYSTWEEATRGVGFWLFMSWLGLLVHWAWIPVPFLFGWALECKVVEVTSIGIVSIFIIYFISVVSSYRKRVLLRDQDMRSKRRLI</sequence>
<keyword evidence="1" id="KW-0472">Membrane</keyword>
<evidence type="ECO:0000313" key="2">
    <source>
        <dbReference type="EMBL" id="OXA52068.1"/>
    </source>
</evidence>
<reference evidence="2 3" key="1">
    <citation type="submission" date="2015-12" db="EMBL/GenBank/DDBJ databases">
        <title>The genome of Folsomia candida.</title>
        <authorList>
            <person name="Faddeeva A."/>
            <person name="Derks M.F."/>
            <person name="Anvar Y."/>
            <person name="Smit S."/>
            <person name="Van Straalen N."/>
            <person name="Roelofs D."/>
        </authorList>
    </citation>
    <scope>NUCLEOTIDE SEQUENCE [LARGE SCALE GENOMIC DNA]</scope>
    <source>
        <strain evidence="2 3">VU population</strain>
        <tissue evidence="2">Whole body</tissue>
    </source>
</reference>
<keyword evidence="1" id="KW-0812">Transmembrane</keyword>
<dbReference type="OMA" id="GWALECK"/>
<feature type="transmembrane region" description="Helical" evidence="1">
    <location>
        <begin position="70"/>
        <end position="91"/>
    </location>
</feature>
<evidence type="ECO:0000313" key="3">
    <source>
        <dbReference type="Proteomes" id="UP000198287"/>
    </source>
</evidence>
<organism evidence="2 3">
    <name type="scientific">Folsomia candida</name>
    <name type="common">Springtail</name>
    <dbReference type="NCBI Taxonomy" id="158441"/>
    <lineage>
        <taxon>Eukaryota</taxon>
        <taxon>Metazoa</taxon>
        <taxon>Ecdysozoa</taxon>
        <taxon>Arthropoda</taxon>
        <taxon>Hexapoda</taxon>
        <taxon>Collembola</taxon>
        <taxon>Entomobryomorpha</taxon>
        <taxon>Isotomoidea</taxon>
        <taxon>Isotomidae</taxon>
        <taxon>Proisotominae</taxon>
        <taxon>Folsomia</taxon>
    </lineage>
</organism>
<feature type="transmembrane region" description="Helical" evidence="1">
    <location>
        <begin position="20"/>
        <end position="43"/>
    </location>
</feature>
<keyword evidence="3" id="KW-1185">Reference proteome</keyword>
<comment type="caution">
    <text evidence="2">The sequence shown here is derived from an EMBL/GenBank/DDBJ whole genome shotgun (WGS) entry which is preliminary data.</text>
</comment>